<evidence type="ECO:0000313" key="2">
    <source>
        <dbReference type="EMBL" id="OOR01949.1"/>
    </source>
</evidence>
<dbReference type="GO" id="GO:0008270">
    <property type="term" value="F:zinc ion binding"/>
    <property type="evidence" value="ECO:0007669"/>
    <property type="project" value="InterPro"/>
</dbReference>
<proteinExistence type="predicted"/>
<dbReference type="CDD" id="cd00085">
    <property type="entry name" value="HNHc"/>
    <property type="match status" value="1"/>
</dbReference>
<dbReference type="InterPro" id="IPR002711">
    <property type="entry name" value="HNH"/>
</dbReference>
<evidence type="ECO:0000259" key="1">
    <source>
        <dbReference type="SMART" id="SM00507"/>
    </source>
</evidence>
<keyword evidence="2" id="KW-0540">Nuclease</keyword>
<dbReference type="AlphaFoldDB" id="A0A1S9SX23"/>
<dbReference type="GO" id="GO:0004519">
    <property type="term" value="F:endonuclease activity"/>
    <property type="evidence" value="ECO:0007669"/>
    <property type="project" value="UniProtKB-KW"/>
</dbReference>
<dbReference type="Gene3D" id="1.10.30.50">
    <property type="match status" value="1"/>
</dbReference>
<dbReference type="InterPro" id="IPR044925">
    <property type="entry name" value="His-Me_finger_sf"/>
</dbReference>
<sequence length="140" mass="16988">MEEYEQLRQKFRNISKQYWKRTKKPKMCEKCFSKTDVHLHHKIPLKTGGTNDYDNLIPLCEECHWEFHRHFEAVKSHEYFMGTPKYTELIGLWEVVNDPLVDSLFMKEFKELVYKGLDLKRDVQKSFNEEEIEANKEELK</sequence>
<dbReference type="GO" id="GO:0003676">
    <property type="term" value="F:nucleic acid binding"/>
    <property type="evidence" value="ECO:0007669"/>
    <property type="project" value="InterPro"/>
</dbReference>
<dbReference type="RefSeq" id="WP_078177485.1">
    <property type="nucleotide sequence ID" value="NZ_CP128135.1"/>
</dbReference>
<organism evidence="2 3">
    <name type="scientific">Bacillus mycoides</name>
    <dbReference type="NCBI Taxonomy" id="1405"/>
    <lineage>
        <taxon>Bacteria</taxon>
        <taxon>Bacillati</taxon>
        <taxon>Bacillota</taxon>
        <taxon>Bacilli</taxon>
        <taxon>Bacillales</taxon>
        <taxon>Bacillaceae</taxon>
        <taxon>Bacillus</taxon>
        <taxon>Bacillus cereus group</taxon>
    </lineage>
</organism>
<dbReference type="SMART" id="SM00507">
    <property type="entry name" value="HNHc"/>
    <property type="match status" value="1"/>
</dbReference>
<reference evidence="2 3" key="1">
    <citation type="submission" date="2017-01" db="EMBL/GenBank/DDBJ databases">
        <title>Bacillus cereus isolates.</title>
        <authorList>
            <person name="Beno S.M."/>
        </authorList>
    </citation>
    <scope>NUCLEOTIDE SEQUENCE [LARGE SCALE GENOMIC DNA]</scope>
    <source>
        <strain evidence="2 3">FSL W7-1108</strain>
    </source>
</reference>
<name>A0A1S9SX23_BACMY</name>
<feature type="domain" description="HNH nuclease" evidence="1">
    <location>
        <begin position="10"/>
        <end position="65"/>
    </location>
</feature>
<dbReference type="Pfam" id="PF01844">
    <property type="entry name" value="HNH"/>
    <property type="match status" value="1"/>
</dbReference>
<gene>
    <name evidence="2" type="ORF">BW900_30720</name>
</gene>
<protein>
    <submittedName>
        <fullName evidence="2">HNH endonuclease</fullName>
    </submittedName>
</protein>
<dbReference type="Proteomes" id="UP000190696">
    <property type="component" value="Unassembled WGS sequence"/>
</dbReference>
<comment type="caution">
    <text evidence="2">The sequence shown here is derived from an EMBL/GenBank/DDBJ whole genome shotgun (WGS) entry which is preliminary data.</text>
</comment>
<dbReference type="EMBL" id="MUAI01000094">
    <property type="protein sequence ID" value="OOR01949.1"/>
    <property type="molecule type" value="Genomic_DNA"/>
</dbReference>
<dbReference type="InterPro" id="IPR003615">
    <property type="entry name" value="HNH_nuc"/>
</dbReference>
<keyword evidence="2" id="KW-0255">Endonuclease</keyword>
<keyword evidence="2" id="KW-0378">Hydrolase</keyword>
<dbReference type="SUPFAM" id="SSF54060">
    <property type="entry name" value="His-Me finger endonucleases"/>
    <property type="match status" value="1"/>
</dbReference>
<accession>A0A1S9SX23</accession>
<evidence type="ECO:0000313" key="3">
    <source>
        <dbReference type="Proteomes" id="UP000190696"/>
    </source>
</evidence>